<sequence length="59" mass="6625">MAQVNMLAAGVIRIPEFNEKMDPAQWLKTFEANMNVIKMDDEQKLSLVTGYLAPTLIAN</sequence>
<keyword evidence="2" id="KW-1185">Reference proteome</keyword>
<evidence type="ECO:0000313" key="2">
    <source>
        <dbReference type="Proteomes" id="UP000093000"/>
    </source>
</evidence>
<proteinExistence type="predicted"/>
<organism evidence="1 2">
    <name type="scientific">Choanephora cucurbitarum</name>
    <dbReference type="NCBI Taxonomy" id="101091"/>
    <lineage>
        <taxon>Eukaryota</taxon>
        <taxon>Fungi</taxon>
        <taxon>Fungi incertae sedis</taxon>
        <taxon>Mucoromycota</taxon>
        <taxon>Mucoromycotina</taxon>
        <taxon>Mucoromycetes</taxon>
        <taxon>Mucorales</taxon>
        <taxon>Mucorineae</taxon>
        <taxon>Choanephoraceae</taxon>
        <taxon>Choanephoroideae</taxon>
        <taxon>Choanephora</taxon>
    </lineage>
</organism>
<feature type="non-terminal residue" evidence="1">
    <location>
        <position position="59"/>
    </location>
</feature>
<gene>
    <name evidence="1" type="ORF">A0J61_02320</name>
</gene>
<dbReference type="AlphaFoldDB" id="A0A1C7NQS1"/>
<protein>
    <submittedName>
        <fullName evidence="1">Uncharacterized protein</fullName>
    </submittedName>
</protein>
<name>A0A1C7NQS1_9FUNG</name>
<dbReference type="Proteomes" id="UP000093000">
    <property type="component" value="Unassembled WGS sequence"/>
</dbReference>
<dbReference type="EMBL" id="LUGH01000086">
    <property type="protein sequence ID" value="OBZ89614.1"/>
    <property type="molecule type" value="Genomic_DNA"/>
</dbReference>
<reference evidence="1 2" key="1">
    <citation type="submission" date="2016-03" db="EMBL/GenBank/DDBJ databases">
        <title>Choanephora cucurbitarum.</title>
        <authorList>
            <person name="Min B."/>
            <person name="Park H."/>
            <person name="Park J.-H."/>
            <person name="Shin H.-D."/>
            <person name="Choi I.-G."/>
        </authorList>
    </citation>
    <scope>NUCLEOTIDE SEQUENCE [LARGE SCALE GENOMIC DNA]</scope>
    <source>
        <strain evidence="1 2">KUS-F28377</strain>
    </source>
</reference>
<accession>A0A1C7NQS1</accession>
<comment type="caution">
    <text evidence="1">The sequence shown here is derived from an EMBL/GenBank/DDBJ whole genome shotgun (WGS) entry which is preliminary data.</text>
</comment>
<dbReference type="InParanoid" id="A0A1C7NQS1"/>
<dbReference type="OrthoDB" id="10014648at2759"/>
<evidence type="ECO:0000313" key="1">
    <source>
        <dbReference type="EMBL" id="OBZ89614.1"/>
    </source>
</evidence>